<dbReference type="Proteomes" id="UP000283497">
    <property type="component" value="Unassembled WGS sequence"/>
</dbReference>
<evidence type="ECO:0000313" key="2">
    <source>
        <dbReference type="Proteomes" id="UP000283497"/>
    </source>
</evidence>
<dbReference type="InterPro" id="IPR011664">
    <property type="entry name" value="Abi_system_AbiD/AbiF-like"/>
</dbReference>
<name>A0A415G6W4_9FIRM</name>
<sequence>MAKDEILYTTTSKQLEKLKSQNLIIENEERAYKRLQSYGYFNIIKGYRNPYIFKNENQITYRDGVSFEQIYSLYLLDKNLRNAVFASMLDLEEHIKAVVADVIAESFGVHQEDYIQFRNFRDKKRKSSRFSLAKIINCMKNALDTSKDPVAHYRDFHGIIPPWVLFKNLYFSTIVNLVNLLKPEEQRKVACRLYEPNTSKGNIDNLRKIMMDTLFICLEYRNLAAHGGQVYNYVCSSRLRSNSFSGDSNLLDDYQGFSQLLFLLRILNYQNPFNTLNKVLNEQVNRHCHSFPQDITYLGQILNLNIISENIVWASSNGTIYHSFPHCSGLHDPIKLNLEEAKSKGYSPCKKML</sequence>
<evidence type="ECO:0000313" key="1">
    <source>
        <dbReference type="EMBL" id="RHK38788.1"/>
    </source>
</evidence>
<organism evidence="1 2">
    <name type="scientific">Anaerobutyricum hallii</name>
    <dbReference type="NCBI Taxonomy" id="39488"/>
    <lineage>
        <taxon>Bacteria</taxon>
        <taxon>Bacillati</taxon>
        <taxon>Bacillota</taxon>
        <taxon>Clostridia</taxon>
        <taxon>Lachnospirales</taxon>
        <taxon>Lachnospiraceae</taxon>
        <taxon>Anaerobutyricum</taxon>
    </lineage>
</organism>
<protein>
    <submittedName>
        <fullName evidence="1">Abi family protein</fullName>
    </submittedName>
</protein>
<reference evidence="1 2" key="1">
    <citation type="submission" date="2018-08" db="EMBL/GenBank/DDBJ databases">
        <title>A genome reference for cultivated species of the human gut microbiota.</title>
        <authorList>
            <person name="Zou Y."/>
            <person name="Xue W."/>
            <person name="Luo G."/>
        </authorList>
    </citation>
    <scope>NUCLEOTIDE SEQUENCE [LARGE SCALE GENOMIC DNA]</scope>
    <source>
        <strain evidence="1 2">AF45-14BH</strain>
    </source>
</reference>
<dbReference type="AlphaFoldDB" id="A0A415G6W4"/>
<dbReference type="EMBL" id="QRNJ01000031">
    <property type="protein sequence ID" value="RHK38788.1"/>
    <property type="molecule type" value="Genomic_DNA"/>
</dbReference>
<proteinExistence type="predicted"/>
<comment type="caution">
    <text evidence="1">The sequence shown here is derived from an EMBL/GenBank/DDBJ whole genome shotgun (WGS) entry which is preliminary data.</text>
</comment>
<gene>
    <name evidence="1" type="ORF">DW068_08900</name>
</gene>
<dbReference type="Pfam" id="PF07751">
    <property type="entry name" value="Abi_2"/>
    <property type="match status" value="1"/>
</dbReference>
<accession>A0A415G6W4</accession>
<dbReference type="RefSeq" id="WP_118314623.1">
    <property type="nucleotide sequence ID" value="NZ_QRNJ01000031.1"/>
</dbReference>